<feature type="domain" description="SbsA Ig-like" evidence="2">
    <location>
        <begin position="467"/>
        <end position="577"/>
    </location>
</feature>
<dbReference type="InterPro" id="IPR017868">
    <property type="entry name" value="Filamin/ABP280_repeat-like"/>
</dbReference>
<evidence type="ECO:0000313" key="5">
    <source>
        <dbReference type="Proteomes" id="UP000540787"/>
    </source>
</evidence>
<evidence type="ECO:0000313" key="4">
    <source>
        <dbReference type="EMBL" id="MBB6133116.1"/>
    </source>
</evidence>
<dbReference type="Proteomes" id="UP000540787">
    <property type="component" value="Unassembled WGS sequence"/>
</dbReference>
<dbReference type="EMBL" id="JACHBX010000001">
    <property type="protein sequence ID" value="MBB6133116.1"/>
    <property type="molecule type" value="Genomic_DNA"/>
</dbReference>
<dbReference type="PROSITE" id="PS50194">
    <property type="entry name" value="FILAMIN_REPEAT"/>
    <property type="match status" value="1"/>
</dbReference>
<dbReference type="Gene3D" id="2.60.120.380">
    <property type="match status" value="4"/>
</dbReference>
<dbReference type="InterPro" id="IPR025282">
    <property type="entry name" value="DUF4214"/>
</dbReference>
<protein>
    <recommendedName>
        <fullName evidence="6">DUF4214 domain-containing protein</fullName>
    </recommendedName>
</protein>
<comment type="caution">
    <text evidence="4">The sequence shown here is derived from an EMBL/GenBank/DDBJ whole genome shotgun (WGS) entry which is preliminary data.</text>
</comment>
<organism evidence="4 5">
    <name type="scientific">Massilia aurea</name>
    <dbReference type="NCBI Taxonomy" id="373040"/>
    <lineage>
        <taxon>Bacteria</taxon>
        <taxon>Pseudomonadati</taxon>
        <taxon>Pseudomonadota</taxon>
        <taxon>Betaproteobacteria</taxon>
        <taxon>Burkholderiales</taxon>
        <taxon>Oxalobacteraceae</taxon>
        <taxon>Telluria group</taxon>
        <taxon>Massilia</taxon>
    </lineage>
</organism>
<keyword evidence="1" id="KW-0732">Signal</keyword>
<dbReference type="Pfam" id="PF13205">
    <property type="entry name" value="Big_5"/>
    <property type="match status" value="1"/>
</dbReference>
<evidence type="ECO:0000256" key="1">
    <source>
        <dbReference type="ARBA" id="ARBA00022729"/>
    </source>
</evidence>
<name>A0A7W9WYG1_9BURK</name>
<dbReference type="Gene3D" id="1.10.3130.20">
    <property type="entry name" value="Phycobilisome linker domain"/>
    <property type="match status" value="1"/>
</dbReference>
<dbReference type="Pfam" id="PF13946">
    <property type="entry name" value="DUF4214"/>
    <property type="match status" value="1"/>
</dbReference>
<evidence type="ECO:0000259" key="2">
    <source>
        <dbReference type="Pfam" id="PF13205"/>
    </source>
</evidence>
<reference evidence="4 5" key="1">
    <citation type="submission" date="2020-08" db="EMBL/GenBank/DDBJ databases">
        <title>The Agave Microbiome: Exploring the role of microbial communities in plant adaptations to desert environments.</title>
        <authorList>
            <person name="Partida-Martinez L.P."/>
        </authorList>
    </citation>
    <scope>NUCLEOTIDE SEQUENCE [LARGE SCALE GENOMIC DNA]</scope>
    <source>
        <strain evidence="4 5">AT3.2</strain>
    </source>
</reference>
<proteinExistence type="predicted"/>
<evidence type="ECO:0000259" key="3">
    <source>
        <dbReference type="Pfam" id="PF13946"/>
    </source>
</evidence>
<keyword evidence="5" id="KW-1185">Reference proteome</keyword>
<dbReference type="AlphaFoldDB" id="A0A7W9WYG1"/>
<dbReference type="InterPro" id="IPR038255">
    <property type="entry name" value="PBS_linker_sf"/>
</dbReference>
<evidence type="ECO:0008006" key="6">
    <source>
        <dbReference type="Google" id="ProtNLM"/>
    </source>
</evidence>
<accession>A0A7W9WYG1</accession>
<dbReference type="RefSeq" id="WP_183552306.1">
    <property type="nucleotide sequence ID" value="NZ_JACHBX010000001.1"/>
</dbReference>
<dbReference type="InterPro" id="IPR032812">
    <property type="entry name" value="SbsA_Ig"/>
</dbReference>
<sequence>MPDDFPTNFSTTGKLAIGGRQTGNFESGTDFDWFAVTLQAGQHYLFSLKSTGVVPLSTGYMAYALGLYDDAGNQVSQFQPGTRYEHPVLAFTAASSGTYYLSAGSVFGWYSVGGYEVWADLRTGPDDRPDDTSTRDNLARDGSISGSFEVAGDRDWIRFEATGGVAYWFTTEGPQPGMPGSSPYTYASEIHIRDSQGNLVATDGNRFQPENGGTYYLDLLGLTAGDYKVTTSSVNDDYLQTNGTHGAIPVGALATGTVQFYGDIDRFRLVLDKGVSYTLTLNAAPSLYNVSLYDAAGTLVDSYAGNTNAGSMRVVVRAPEAGEYYFDVTHGAIGSLPAPQAYSVSLLAGGRDLVGDTLATAQAATVGTPTRGVLEDARDVDVYRMSFQAGERYALSLYSASGKWEPLNLRVTGPDGAPLSFDMNNSGDYAIGKQFVPTVSGNYDLAVGSGVFGERSYVLDAIALRGDTSSPRLLASSHPDGASAVRVTDNRIVLTFSETVKINLSGIALRDAAGNVVSHDFSNDGGPSAPWVAGNQLFIKQFALFQPGSYTLTLPQGAVTDLAGNPYAGPERITFSTMAAVMVGGTGDDLLVGGKGLRLEGGAGIDSVQLPGYANAYQIVREGGSTAVRHLETGVTDILSGVERLLFTQRGVALDIDGNGGQAYRLYRAAFDRAPDLEGVGFWITQLDRGLSLQQVATAFIGSAEFHGLYGSAPGDAQFVELLYRNVLHRAPDNGGYEYWMARLDEGAGREQVLAAFSESVENVVALQDLIGNGFDYVPY</sequence>
<gene>
    <name evidence="4" type="ORF">HD842_001227</name>
</gene>
<feature type="domain" description="DUF4214" evidence="3">
    <location>
        <begin position="697"/>
        <end position="764"/>
    </location>
</feature>